<reference evidence="2 3" key="1">
    <citation type="submission" date="2019-02" db="EMBL/GenBank/DDBJ databases">
        <title>Deep-cultivation of Planctomycetes and their phenomic and genomic characterization uncovers novel biology.</title>
        <authorList>
            <person name="Wiegand S."/>
            <person name="Jogler M."/>
            <person name="Boedeker C."/>
            <person name="Pinto D."/>
            <person name="Vollmers J."/>
            <person name="Rivas-Marin E."/>
            <person name="Kohn T."/>
            <person name="Peeters S.H."/>
            <person name="Heuer A."/>
            <person name="Rast P."/>
            <person name="Oberbeckmann S."/>
            <person name="Bunk B."/>
            <person name="Jeske O."/>
            <person name="Meyerdierks A."/>
            <person name="Storesund J.E."/>
            <person name="Kallscheuer N."/>
            <person name="Luecker S."/>
            <person name="Lage O.M."/>
            <person name="Pohl T."/>
            <person name="Merkel B.J."/>
            <person name="Hornburger P."/>
            <person name="Mueller R.-W."/>
            <person name="Bruemmer F."/>
            <person name="Labrenz M."/>
            <person name="Spormann A.M."/>
            <person name="Op den Camp H."/>
            <person name="Overmann J."/>
            <person name="Amann R."/>
            <person name="Jetten M.S.M."/>
            <person name="Mascher T."/>
            <person name="Medema M.H."/>
            <person name="Devos D.P."/>
            <person name="Kaster A.-K."/>
            <person name="Ovreas L."/>
            <person name="Rohde M."/>
            <person name="Galperin M.Y."/>
            <person name="Jogler C."/>
        </authorList>
    </citation>
    <scope>NUCLEOTIDE SEQUENCE [LARGE SCALE GENOMIC DNA]</scope>
    <source>
        <strain evidence="2 3">Pla110</strain>
    </source>
</reference>
<sequence precursor="true">MKSRLCCCLFGIIGLCFLTGAHPLAAPRVTSLTNPNVEYSVSTTGTAILRAGDTILVIVDNGPGKTQFTPEHKPGYNGIAYWGHAKRQANLFVPTYAGLNYEHIHDGTNKVKQEIFEPRRNPMQLRIINDRTVELYQGPTFNWKLESCGRYELKADGTLEYTFECVPKAATFSQDFIGLFWASYMHEPPKIGINFWGQNSQENDTDPEWINLISPSHGVRSTHPPANYPHTIVFDEGFPITLANHPSGYVHMAPGYYGVSHDMAFVQLFRQRDQIWFAQSPTGGGGKNPAWDFQWFIPDYKVGEAYGFVMRAAYFPYESHEKVVERAGLIMETLNSEE</sequence>
<accession>A0A518CLR9</accession>
<evidence type="ECO:0000313" key="2">
    <source>
        <dbReference type="EMBL" id="QDU80179.1"/>
    </source>
</evidence>
<dbReference type="RefSeq" id="WP_144995359.1">
    <property type="nucleotide sequence ID" value="NZ_CP036281.1"/>
</dbReference>
<protein>
    <submittedName>
        <fullName evidence="2">Uncharacterized protein</fullName>
    </submittedName>
</protein>
<keyword evidence="1" id="KW-0732">Signal</keyword>
<feature type="chain" id="PRO_5021868061" evidence="1">
    <location>
        <begin position="22"/>
        <end position="338"/>
    </location>
</feature>
<evidence type="ECO:0000256" key="1">
    <source>
        <dbReference type="SAM" id="SignalP"/>
    </source>
</evidence>
<keyword evidence="3" id="KW-1185">Reference proteome</keyword>
<organism evidence="2 3">
    <name type="scientific">Polystyrenella longa</name>
    <dbReference type="NCBI Taxonomy" id="2528007"/>
    <lineage>
        <taxon>Bacteria</taxon>
        <taxon>Pseudomonadati</taxon>
        <taxon>Planctomycetota</taxon>
        <taxon>Planctomycetia</taxon>
        <taxon>Planctomycetales</taxon>
        <taxon>Planctomycetaceae</taxon>
        <taxon>Polystyrenella</taxon>
    </lineage>
</organism>
<dbReference type="EMBL" id="CP036281">
    <property type="protein sequence ID" value="QDU80179.1"/>
    <property type="molecule type" value="Genomic_DNA"/>
</dbReference>
<gene>
    <name evidence="2" type="ORF">Pla110_19030</name>
</gene>
<dbReference type="KEGG" id="plon:Pla110_19030"/>
<dbReference type="AlphaFoldDB" id="A0A518CLR9"/>
<feature type="signal peptide" evidence="1">
    <location>
        <begin position="1"/>
        <end position="21"/>
    </location>
</feature>
<dbReference type="OrthoDB" id="279442at2"/>
<name>A0A518CLR9_9PLAN</name>
<evidence type="ECO:0000313" key="3">
    <source>
        <dbReference type="Proteomes" id="UP000317178"/>
    </source>
</evidence>
<proteinExistence type="predicted"/>
<dbReference type="Proteomes" id="UP000317178">
    <property type="component" value="Chromosome"/>
</dbReference>